<dbReference type="EMBL" id="QQBB01000001">
    <property type="protein sequence ID" value="RDI61949.1"/>
    <property type="molecule type" value="Genomic_DNA"/>
</dbReference>
<dbReference type="SUPFAM" id="SSF50199">
    <property type="entry name" value="Staphylococcal nuclease"/>
    <property type="match status" value="1"/>
</dbReference>
<keyword evidence="2" id="KW-1185">Reference proteome</keyword>
<reference evidence="1 2" key="1">
    <citation type="submission" date="2018-07" db="EMBL/GenBank/DDBJ databases">
        <title>Genomic Encyclopedia of Type Strains, Phase IV (KMG-IV): sequencing the most valuable type-strain genomes for metagenomic binning, comparative biology and taxonomic classification.</title>
        <authorList>
            <person name="Goeker M."/>
        </authorList>
    </citation>
    <scope>NUCLEOTIDE SEQUENCE [LARGE SCALE GENOMIC DNA]</scope>
    <source>
        <strain evidence="1 2">DSM 14364</strain>
    </source>
</reference>
<evidence type="ECO:0000313" key="2">
    <source>
        <dbReference type="Proteomes" id="UP000254925"/>
    </source>
</evidence>
<dbReference type="GO" id="GO:0004519">
    <property type="term" value="F:endonuclease activity"/>
    <property type="evidence" value="ECO:0007669"/>
    <property type="project" value="UniProtKB-KW"/>
</dbReference>
<gene>
    <name evidence="1" type="ORF">DES45_101209</name>
</gene>
<comment type="caution">
    <text evidence="1">The sequence shown here is derived from an EMBL/GenBank/DDBJ whole genome shotgun (WGS) entry which is preliminary data.</text>
</comment>
<keyword evidence="1" id="KW-0540">Nuclease</keyword>
<name>A0A370HTU5_9HYPH</name>
<dbReference type="RefSeq" id="WP_114768115.1">
    <property type="nucleotide sequence ID" value="NZ_QQBB01000001.1"/>
</dbReference>
<dbReference type="Proteomes" id="UP000254925">
    <property type="component" value="Unassembled WGS sequence"/>
</dbReference>
<organism evidence="1 2">
    <name type="scientific">Microvirga subterranea</name>
    <dbReference type="NCBI Taxonomy" id="186651"/>
    <lineage>
        <taxon>Bacteria</taxon>
        <taxon>Pseudomonadati</taxon>
        <taxon>Pseudomonadota</taxon>
        <taxon>Alphaproteobacteria</taxon>
        <taxon>Hyphomicrobiales</taxon>
        <taxon>Methylobacteriaceae</taxon>
        <taxon>Microvirga</taxon>
    </lineage>
</organism>
<dbReference type="Gene3D" id="2.40.50.90">
    <property type="match status" value="1"/>
</dbReference>
<dbReference type="AlphaFoldDB" id="A0A370HTU5"/>
<dbReference type="InterPro" id="IPR035437">
    <property type="entry name" value="SNase_OB-fold_sf"/>
</dbReference>
<accession>A0A370HTU5</accession>
<keyword evidence="1" id="KW-0255">Endonuclease</keyword>
<dbReference type="OrthoDB" id="7618306at2"/>
<keyword evidence="1" id="KW-0378">Hydrolase</keyword>
<sequence>MGHGGAVWLAFILMIMPAAGQEGPRPPAPCTGATAMGADRLREVTPEGDLVLETAGRARLAGVRLPDDGSLRAEAFALLRSAAGRPVVVEGRPERDRWSRIPVVIRPDEPSPSADFAYALVEAGLAVVDPASSIPFCRTDLLLLEQEARKRSLGVWGDDRYKPIEAGDAERLRTSVGRFVLVEGRVRSIGERSQRVYLNFGEHWAEDFTIVIPRQTWKLMGERGLDAAALKGQRIRARGILEPWQGTSLTLLMPEMIERLAGSRLPR</sequence>
<protein>
    <submittedName>
        <fullName evidence="1">Endonuclease YncB(Thermonuclease family)</fullName>
    </submittedName>
</protein>
<evidence type="ECO:0000313" key="1">
    <source>
        <dbReference type="EMBL" id="RDI61949.1"/>
    </source>
</evidence>
<proteinExistence type="predicted"/>